<dbReference type="InterPro" id="IPR020347">
    <property type="entry name" value="Pop8"/>
</dbReference>
<accession>A0A165GU37</accession>
<dbReference type="PANTHER" id="PTHR28173">
    <property type="entry name" value="RIBONUCLEASES P/MRP PROTEIN SUBUNIT POP8"/>
    <property type="match status" value="1"/>
</dbReference>
<dbReference type="STRING" id="1328760.A0A165GU37"/>
<dbReference type="GeneID" id="28896194"/>
<dbReference type="OrthoDB" id="5530243at2759"/>
<dbReference type="GO" id="GO:0000172">
    <property type="term" value="C:ribonuclease MRP complex"/>
    <property type="evidence" value="ECO:0007669"/>
    <property type="project" value="InterPro"/>
</dbReference>
<proteinExistence type="predicted"/>
<sequence length="171" mass="18416">MTAVSATDRAPTEPQPLQHISSETRLSKKRLNDSDDSEETEDIPIRRYIGVPLKQYQPWAYLQLELLFAPPSSAPPSVDNITVRTNLTTALHQFLGLTGTAIPIDLLKVQGRQAWLRVAQEDMGAVVAAVSGWVGGGGTTADAESIGWRVHATGNWLAGMISGGGQELFHG</sequence>
<dbReference type="Pfam" id="PF20976">
    <property type="entry name" value="Pop8"/>
    <property type="match status" value="1"/>
</dbReference>
<dbReference type="InterPro" id="IPR049128">
    <property type="entry name" value="Pop8-like_dom"/>
</dbReference>
<dbReference type="EMBL" id="KV407458">
    <property type="protein sequence ID" value="KZF22599.1"/>
    <property type="molecule type" value="Genomic_DNA"/>
</dbReference>
<dbReference type="GO" id="GO:0005655">
    <property type="term" value="C:nucleolar ribonuclease P complex"/>
    <property type="evidence" value="ECO:0007669"/>
    <property type="project" value="InterPro"/>
</dbReference>
<evidence type="ECO:0000256" key="1">
    <source>
        <dbReference type="SAM" id="MobiDB-lite"/>
    </source>
</evidence>
<reference evidence="3 4" key="1">
    <citation type="journal article" date="2016" name="Fungal Biol.">
        <title>The genome of Xylona heveae provides a window into fungal endophytism.</title>
        <authorList>
            <person name="Gazis R."/>
            <person name="Kuo A."/>
            <person name="Riley R."/>
            <person name="LaButti K."/>
            <person name="Lipzen A."/>
            <person name="Lin J."/>
            <person name="Amirebrahimi M."/>
            <person name="Hesse C.N."/>
            <person name="Spatafora J.W."/>
            <person name="Henrissat B."/>
            <person name="Hainaut M."/>
            <person name="Grigoriev I.V."/>
            <person name="Hibbett D.S."/>
        </authorList>
    </citation>
    <scope>NUCLEOTIDE SEQUENCE [LARGE SCALE GENOMIC DNA]</scope>
    <source>
        <strain evidence="3 4">TC161</strain>
    </source>
</reference>
<dbReference type="InParanoid" id="A0A165GU37"/>
<dbReference type="GO" id="GO:0000171">
    <property type="term" value="F:ribonuclease MRP activity"/>
    <property type="evidence" value="ECO:0007669"/>
    <property type="project" value="TreeGrafter"/>
</dbReference>
<dbReference type="RefSeq" id="XP_018188154.1">
    <property type="nucleotide sequence ID" value="XM_018331057.1"/>
</dbReference>
<evidence type="ECO:0000313" key="3">
    <source>
        <dbReference type="EMBL" id="KZF22599.1"/>
    </source>
</evidence>
<dbReference type="GO" id="GO:0000294">
    <property type="term" value="P:nuclear-transcribed mRNA catabolic process, RNase MRP-dependent"/>
    <property type="evidence" value="ECO:0007669"/>
    <property type="project" value="TreeGrafter"/>
</dbReference>
<feature type="region of interest" description="Disordered" evidence="1">
    <location>
        <begin position="1"/>
        <end position="39"/>
    </location>
</feature>
<gene>
    <name evidence="3" type="ORF">L228DRAFT_238533</name>
</gene>
<dbReference type="PANTHER" id="PTHR28173:SF1">
    <property type="entry name" value="RIBONUCLEASES P_MRP PROTEIN SUBUNIT POP8"/>
    <property type="match status" value="1"/>
</dbReference>
<dbReference type="AlphaFoldDB" id="A0A165GU37"/>
<protein>
    <recommendedName>
        <fullName evidence="2">Ribonucleases P/MRP subunit Pop8-like domain-containing protein</fullName>
    </recommendedName>
</protein>
<dbReference type="GO" id="GO:0008033">
    <property type="term" value="P:tRNA processing"/>
    <property type="evidence" value="ECO:0007669"/>
    <property type="project" value="InterPro"/>
</dbReference>
<dbReference type="GO" id="GO:0004526">
    <property type="term" value="F:ribonuclease P activity"/>
    <property type="evidence" value="ECO:0007669"/>
    <property type="project" value="TreeGrafter"/>
</dbReference>
<dbReference type="OMA" id="WRVHATG"/>
<keyword evidence="4" id="KW-1185">Reference proteome</keyword>
<organism evidence="3 4">
    <name type="scientific">Xylona heveae (strain CBS 132557 / TC161)</name>
    <dbReference type="NCBI Taxonomy" id="1328760"/>
    <lineage>
        <taxon>Eukaryota</taxon>
        <taxon>Fungi</taxon>
        <taxon>Dikarya</taxon>
        <taxon>Ascomycota</taxon>
        <taxon>Pezizomycotina</taxon>
        <taxon>Xylonomycetes</taxon>
        <taxon>Xylonales</taxon>
        <taxon>Xylonaceae</taxon>
        <taxon>Xylona</taxon>
    </lineage>
</organism>
<name>A0A165GU37_XYLHT</name>
<dbReference type="GO" id="GO:0034965">
    <property type="term" value="P:intronic box C/D snoRNA processing"/>
    <property type="evidence" value="ECO:0007669"/>
    <property type="project" value="TreeGrafter"/>
</dbReference>
<dbReference type="Proteomes" id="UP000076632">
    <property type="component" value="Unassembled WGS sequence"/>
</dbReference>
<evidence type="ECO:0000259" key="2">
    <source>
        <dbReference type="Pfam" id="PF20976"/>
    </source>
</evidence>
<evidence type="ECO:0000313" key="4">
    <source>
        <dbReference type="Proteomes" id="UP000076632"/>
    </source>
</evidence>
<feature type="domain" description="Ribonucleases P/MRP subunit Pop8-like" evidence="2">
    <location>
        <begin position="58"/>
        <end position="133"/>
    </location>
</feature>